<protein>
    <submittedName>
        <fullName evidence="1">Uncharacterized protein</fullName>
    </submittedName>
</protein>
<name>A0A101RLK4_9ACTN</name>
<reference evidence="1 2" key="1">
    <citation type="submission" date="2015-10" db="EMBL/GenBank/DDBJ databases">
        <title>Draft genome sequence of Streptomyces canus DSM 40017, type strain for the species Streptomyces canus.</title>
        <authorList>
            <person name="Ruckert C."/>
            <person name="Winkler A."/>
            <person name="Kalinowski J."/>
            <person name="Kampfer P."/>
            <person name="Glaeser S."/>
        </authorList>
    </citation>
    <scope>NUCLEOTIDE SEQUENCE [LARGE SCALE GENOMIC DNA]</scope>
    <source>
        <strain evidence="1 2">DSM 40017</strain>
    </source>
</reference>
<comment type="caution">
    <text evidence="1">The sequence shown here is derived from an EMBL/GenBank/DDBJ whole genome shotgun (WGS) entry which is preliminary data.</text>
</comment>
<dbReference type="Proteomes" id="UP000053669">
    <property type="component" value="Unassembled WGS sequence"/>
</dbReference>
<organism evidence="1 2">
    <name type="scientific">Streptomyces canus</name>
    <dbReference type="NCBI Taxonomy" id="58343"/>
    <lineage>
        <taxon>Bacteria</taxon>
        <taxon>Bacillati</taxon>
        <taxon>Actinomycetota</taxon>
        <taxon>Actinomycetes</taxon>
        <taxon>Kitasatosporales</taxon>
        <taxon>Streptomycetaceae</taxon>
        <taxon>Streptomyces</taxon>
        <taxon>Streptomyces aurantiacus group</taxon>
    </lineage>
</organism>
<evidence type="ECO:0000313" key="2">
    <source>
        <dbReference type="Proteomes" id="UP000053669"/>
    </source>
</evidence>
<dbReference type="EMBL" id="LMWU01000067">
    <property type="protein sequence ID" value="KUN57786.1"/>
    <property type="molecule type" value="Genomic_DNA"/>
</dbReference>
<evidence type="ECO:0000313" key="1">
    <source>
        <dbReference type="EMBL" id="KUN57786.1"/>
    </source>
</evidence>
<proteinExistence type="predicted"/>
<dbReference type="AlphaFoldDB" id="A0A101RLK4"/>
<accession>A0A101RLK4</accession>
<dbReference type="RefSeq" id="WP_059211244.1">
    <property type="nucleotide sequence ID" value="NZ_KQ948679.1"/>
</dbReference>
<sequence length="214" mass="23920">MHVLLPDDMEFLVRFTEIDNPLLTSLRDCTLMELYLDQAELIRDAFNTWRTIHQRLPAVLKWEELPDDGAPPQSGGYVLHSPRGKQLTSLYAVEVSPAHLQTLRDCYTMLAGAEQAGYGPLANALHAVQRTSDNQRKRLLDGYRRVVEVLELKAPYNLVESLKRATPTGPQAPAVGITLNGEEHDSYQKLCKGMVAVLSAGDSFANFQHGRMYA</sequence>
<gene>
    <name evidence="1" type="ORF">AQJ46_45510</name>
</gene>